<feature type="non-terminal residue" evidence="6">
    <location>
        <position position="1140"/>
    </location>
</feature>
<feature type="domain" description="Nephrocystin 3-like N-terminal" evidence="5">
    <location>
        <begin position="143"/>
        <end position="304"/>
    </location>
</feature>
<keyword evidence="4" id="KW-0175">Coiled coil</keyword>
<dbReference type="PANTHER" id="PTHR22847">
    <property type="entry name" value="WD40 REPEAT PROTEIN"/>
    <property type="match status" value="1"/>
</dbReference>
<feature type="non-terminal residue" evidence="6">
    <location>
        <position position="1"/>
    </location>
</feature>
<keyword evidence="7" id="KW-1185">Reference proteome</keyword>
<feature type="repeat" description="WD" evidence="3">
    <location>
        <begin position="974"/>
        <end position="1005"/>
    </location>
</feature>
<dbReference type="PROSITE" id="PS50294">
    <property type="entry name" value="WD_REPEATS_REGION"/>
    <property type="match status" value="9"/>
</dbReference>
<dbReference type="EMBL" id="KN833697">
    <property type="protein sequence ID" value="KIK27129.1"/>
    <property type="molecule type" value="Genomic_DNA"/>
</dbReference>
<feature type="repeat" description="WD" evidence="3">
    <location>
        <begin position="810"/>
        <end position="841"/>
    </location>
</feature>
<feature type="repeat" description="WD" evidence="3">
    <location>
        <begin position="1050"/>
        <end position="1091"/>
    </location>
</feature>
<dbReference type="CDD" id="cd00200">
    <property type="entry name" value="WD40"/>
    <property type="match status" value="2"/>
</dbReference>
<dbReference type="OrthoDB" id="163438at2759"/>
<evidence type="ECO:0000259" key="5">
    <source>
        <dbReference type="Pfam" id="PF24883"/>
    </source>
</evidence>
<name>A0A0C9ZMK1_9AGAM</name>
<organism evidence="6 7">
    <name type="scientific">Pisolithus microcarpus 441</name>
    <dbReference type="NCBI Taxonomy" id="765257"/>
    <lineage>
        <taxon>Eukaryota</taxon>
        <taxon>Fungi</taxon>
        <taxon>Dikarya</taxon>
        <taxon>Basidiomycota</taxon>
        <taxon>Agaricomycotina</taxon>
        <taxon>Agaricomycetes</taxon>
        <taxon>Agaricomycetidae</taxon>
        <taxon>Boletales</taxon>
        <taxon>Sclerodermatineae</taxon>
        <taxon>Pisolithaceae</taxon>
        <taxon>Pisolithus</taxon>
    </lineage>
</organism>
<reference evidence="6 7" key="1">
    <citation type="submission" date="2014-04" db="EMBL/GenBank/DDBJ databases">
        <authorList>
            <consortium name="DOE Joint Genome Institute"/>
            <person name="Kuo A."/>
            <person name="Kohler A."/>
            <person name="Costa M.D."/>
            <person name="Nagy L.G."/>
            <person name="Floudas D."/>
            <person name="Copeland A."/>
            <person name="Barry K.W."/>
            <person name="Cichocki N."/>
            <person name="Veneault-Fourrey C."/>
            <person name="LaButti K."/>
            <person name="Lindquist E.A."/>
            <person name="Lipzen A."/>
            <person name="Lundell T."/>
            <person name="Morin E."/>
            <person name="Murat C."/>
            <person name="Sun H."/>
            <person name="Tunlid A."/>
            <person name="Henrissat B."/>
            <person name="Grigoriev I.V."/>
            <person name="Hibbett D.S."/>
            <person name="Martin F."/>
            <person name="Nordberg H.P."/>
            <person name="Cantor M.N."/>
            <person name="Hua S.X."/>
        </authorList>
    </citation>
    <scope>NUCLEOTIDE SEQUENCE [LARGE SCALE GENOMIC DNA]</scope>
    <source>
        <strain evidence="6 7">441</strain>
    </source>
</reference>
<dbReference type="InterPro" id="IPR015943">
    <property type="entry name" value="WD40/YVTN_repeat-like_dom_sf"/>
</dbReference>
<sequence>IIAQANLDYAVSQLLEKVGSVYAFLSENETIKKIDSMKGSLAKIAQVMSACAQFIKDYSETTNFWKRLGKNIMHETQTTVSNYTKTLDELMQQYRDCQTRDIQINIYRVLEDLNMEGMAYAGGAGLNTMKKCLESTRREILEDIISWANDASPDTPCILWLHGQAGRGKSAIAHTIASWFKDMGGLGSCFCFARDRQGERREEKMLTTIARDLAGHYPAFQRALAQILAEDHTLKTTPDLSQQWQKLILEPLSKAMDAIVGNVVVVIDALDESGQDLSRGYILSLLASTEVANLSHFRILLTSRALPDIKGALSGATHIKAMCLDDVPAELAQRDIGLFVSKELVGLKDIGPTEIQQIVHKSDGLFEWARLACQFISPNAFGQTVEERFKSLIAIPSGEGRALLDGMYSAILESLVPKSGEPFRRFCSVMRQLLVTLEPLPMMELNYMRSLFPHKDEHYDVAIILRFMAPVLRGVGDRISLVQPLHASFYDFLTDRSRNEVYFIDTSNHGDLTYASLQVLGRELRFNICGLESSYLSNSQVPDLPERIKKNISPHLSYSCKFWAKHLEVSKFDLSIAASVQVMMESERVLFWLEVLSLIGALGGAEGSLRTLARWLEVTVIAVDGLKFAQNFFTAITCSTPHLYVSALPLSPCSSFLGRILVPKFSHLVEVAQGGLKDWPAAQLVIQGHTFPVTSVAFSPDGNRIISGSFDETVRVWDAKSGDQIGSPLMGHTKCAFSVAFSHDGNRIVSGSWDHTVRVWDAKSGDQIGSPLRGHTLPVTSVAFSPDGNRIVSCSWDETVKVWDAKSGSVAFSPDGNRIVSGSEDQTVRVWDAKSGVQIDSPLKGHAHGVNSVAFSPDGNRIVSGSRDKTVRVWDAKSGDQIDSPLKGHANGVNSVAFSPDGNRIVSGSEDKTLMIWDTNNGDQIGSPLKGHTSQVTSVGFSPDGNRIVSGSWDNTVRSGDQIGSPMEGHTSRVAFSPGGNRIVSGSWDQIVSVWDEDSVDHIGSHPRGYASRLTSVAFSPVGNRIVSGSRNRIGRVWHADSGVKIGSTLSGDTRWVTSVAFSPDGSRIVSGSRDEIVRVWDANSGCQIGRPLKGHTRWITSVGFSSVGNRIVSGSGDCTVRVWDANSGHQIGSPLKGHT</sequence>
<proteinExistence type="predicted"/>
<reference evidence="7" key="2">
    <citation type="submission" date="2015-01" db="EMBL/GenBank/DDBJ databases">
        <title>Evolutionary Origins and Diversification of the Mycorrhizal Mutualists.</title>
        <authorList>
            <consortium name="DOE Joint Genome Institute"/>
            <consortium name="Mycorrhizal Genomics Consortium"/>
            <person name="Kohler A."/>
            <person name="Kuo A."/>
            <person name="Nagy L.G."/>
            <person name="Floudas D."/>
            <person name="Copeland A."/>
            <person name="Barry K.W."/>
            <person name="Cichocki N."/>
            <person name="Veneault-Fourrey C."/>
            <person name="LaButti K."/>
            <person name="Lindquist E.A."/>
            <person name="Lipzen A."/>
            <person name="Lundell T."/>
            <person name="Morin E."/>
            <person name="Murat C."/>
            <person name="Riley R."/>
            <person name="Ohm R."/>
            <person name="Sun H."/>
            <person name="Tunlid A."/>
            <person name="Henrissat B."/>
            <person name="Grigoriev I.V."/>
            <person name="Hibbett D.S."/>
            <person name="Martin F."/>
        </authorList>
    </citation>
    <scope>NUCLEOTIDE SEQUENCE [LARGE SCALE GENOMIC DNA]</scope>
    <source>
        <strain evidence="7">441</strain>
    </source>
</reference>
<dbReference type="GO" id="GO:1990234">
    <property type="term" value="C:transferase complex"/>
    <property type="evidence" value="ECO:0007669"/>
    <property type="project" value="UniProtKB-ARBA"/>
</dbReference>
<dbReference type="InterPro" id="IPR001680">
    <property type="entry name" value="WD40_rpt"/>
</dbReference>
<accession>A0A0C9ZMK1</accession>
<evidence type="ECO:0000256" key="4">
    <source>
        <dbReference type="SAM" id="Coils"/>
    </source>
</evidence>
<dbReference type="SUPFAM" id="SSF52540">
    <property type="entry name" value="P-loop containing nucleoside triphosphate hydrolases"/>
    <property type="match status" value="1"/>
</dbReference>
<dbReference type="InterPro" id="IPR036322">
    <property type="entry name" value="WD40_repeat_dom_sf"/>
</dbReference>
<dbReference type="InterPro" id="IPR019775">
    <property type="entry name" value="WD40_repeat_CS"/>
</dbReference>
<evidence type="ECO:0000256" key="1">
    <source>
        <dbReference type="ARBA" id="ARBA00022574"/>
    </source>
</evidence>
<dbReference type="Gene3D" id="3.40.50.300">
    <property type="entry name" value="P-loop containing nucleotide triphosphate hydrolases"/>
    <property type="match status" value="1"/>
</dbReference>
<dbReference type="InterPro" id="IPR056884">
    <property type="entry name" value="NPHP3-like_N"/>
</dbReference>
<feature type="repeat" description="WD" evidence="3">
    <location>
        <begin position="1093"/>
        <end position="1134"/>
    </location>
</feature>
<feature type="repeat" description="WD" evidence="3">
    <location>
        <begin position="929"/>
        <end position="958"/>
    </location>
</feature>
<feature type="repeat" description="WD" evidence="3">
    <location>
        <begin position="686"/>
        <end position="727"/>
    </location>
</feature>
<keyword evidence="2" id="KW-0677">Repeat</keyword>
<evidence type="ECO:0000313" key="6">
    <source>
        <dbReference type="EMBL" id="KIK27129.1"/>
    </source>
</evidence>
<dbReference type="Gene3D" id="2.130.10.10">
    <property type="entry name" value="YVTN repeat-like/Quinoprotein amine dehydrogenase"/>
    <property type="match status" value="6"/>
</dbReference>
<feature type="repeat" description="WD" evidence="3">
    <location>
        <begin position="772"/>
        <end position="813"/>
    </location>
</feature>
<feature type="repeat" description="WD" evidence="3">
    <location>
        <begin position="886"/>
        <end position="927"/>
    </location>
</feature>
<dbReference type="PROSITE" id="PS00678">
    <property type="entry name" value="WD_REPEATS_1"/>
    <property type="match status" value="8"/>
</dbReference>
<gene>
    <name evidence="6" type="ORF">PISMIDRAFT_66777</name>
</gene>
<dbReference type="InterPro" id="IPR020472">
    <property type="entry name" value="WD40_PAC1"/>
</dbReference>
<dbReference type="SMART" id="SM00320">
    <property type="entry name" value="WD40"/>
    <property type="match status" value="11"/>
</dbReference>
<keyword evidence="1 3" id="KW-0853">WD repeat</keyword>
<dbReference type="InterPro" id="IPR027417">
    <property type="entry name" value="P-loop_NTPase"/>
</dbReference>
<dbReference type="SUPFAM" id="SSF50978">
    <property type="entry name" value="WD40 repeat-like"/>
    <property type="match status" value="2"/>
</dbReference>
<feature type="repeat" description="WD" evidence="3">
    <location>
        <begin position="729"/>
        <end position="770"/>
    </location>
</feature>
<dbReference type="HOGENOM" id="CLU_000288_6_0_1"/>
<dbReference type="Pfam" id="PF00400">
    <property type="entry name" value="WD40"/>
    <property type="match status" value="11"/>
</dbReference>
<evidence type="ECO:0000256" key="3">
    <source>
        <dbReference type="PROSITE-ProRule" id="PRU00221"/>
    </source>
</evidence>
<dbReference type="Pfam" id="PF24883">
    <property type="entry name" value="NPHP3_N"/>
    <property type="match status" value="1"/>
</dbReference>
<evidence type="ECO:0000313" key="7">
    <source>
        <dbReference type="Proteomes" id="UP000054018"/>
    </source>
</evidence>
<dbReference type="STRING" id="765257.A0A0C9ZMK1"/>
<protein>
    <recommendedName>
        <fullName evidence="5">Nephrocystin 3-like N-terminal domain-containing protein</fullName>
    </recommendedName>
</protein>
<dbReference type="Proteomes" id="UP000054018">
    <property type="component" value="Unassembled WGS sequence"/>
</dbReference>
<feature type="repeat" description="WD" evidence="3">
    <location>
        <begin position="843"/>
        <end position="884"/>
    </location>
</feature>
<feature type="coiled-coil region" evidence="4">
    <location>
        <begin position="73"/>
        <end position="100"/>
    </location>
</feature>
<dbReference type="AlphaFoldDB" id="A0A0C9ZMK1"/>
<dbReference type="PROSITE" id="PS50082">
    <property type="entry name" value="WD_REPEATS_2"/>
    <property type="match status" value="11"/>
</dbReference>
<feature type="repeat" description="WD" evidence="3">
    <location>
        <begin position="1007"/>
        <end position="1048"/>
    </location>
</feature>
<evidence type="ECO:0000256" key="2">
    <source>
        <dbReference type="ARBA" id="ARBA00022737"/>
    </source>
</evidence>
<dbReference type="PANTHER" id="PTHR22847:SF637">
    <property type="entry name" value="WD REPEAT DOMAIN 5B"/>
    <property type="match status" value="1"/>
</dbReference>
<dbReference type="PRINTS" id="PR00320">
    <property type="entry name" value="GPROTEINBRPT"/>
</dbReference>